<dbReference type="GO" id="GO:0003746">
    <property type="term" value="F:translation elongation factor activity"/>
    <property type="evidence" value="ECO:0007669"/>
    <property type="project" value="UniProtKB-KW"/>
</dbReference>
<keyword evidence="3" id="KW-1185">Reference proteome</keyword>
<dbReference type="AlphaFoldDB" id="A0A1S3KAS8"/>
<feature type="signal peptide" evidence="2">
    <location>
        <begin position="1"/>
        <end position="20"/>
    </location>
</feature>
<feature type="region of interest" description="Disordered" evidence="1">
    <location>
        <begin position="46"/>
        <end position="122"/>
    </location>
</feature>
<feature type="compositionally biased region" description="Acidic residues" evidence="1">
    <location>
        <begin position="80"/>
        <end position="117"/>
    </location>
</feature>
<evidence type="ECO:0000256" key="2">
    <source>
        <dbReference type="SAM" id="SignalP"/>
    </source>
</evidence>
<sequence>MRISLFVVAFCLFAVRGGVAEDDDGGAAAEKTGGLDSVQALKDLLTRLSSDSDEETSEEVDKDWRDDELDGINDGARGDEGDEFLDEEDDVDDEEGNYGDDEEDDGIWEEGDGELSDLSDPSVDVDTRRACKMVCRNYPRSFRVKKRCGNLYTAKRGSLQTCGRLRPSYYRGSVFYRYYVSIGKYKAKCLKNGRYGLCKSRRCFQVRRCYGLFSLVYRKRVCRRRCSG</sequence>
<protein>
    <submittedName>
        <fullName evidence="4">Transcription elongation factor spt5</fullName>
    </submittedName>
</protein>
<keyword evidence="2" id="KW-0732">Signal</keyword>
<keyword evidence="4" id="KW-0251">Elongation factor</keyword>
<evidence type="ECO:0000313" key="4">
    <source>
        <dbReference type="RefSeq" id="XP_013419730.1"/>
    </source>
</evidence>
<organism evidence="3 4">
    <name type="scientific">Lingula anatina</name>
    <name type="common">Brachiopod</name>
    <name type="synonym">Lingula unguis</name>
    <dbReference type="NCBI Taxonomy" id="7574"/>
    <lineage>
        <taxon>Eukaryota</taxon>
        <taxon>Metazoa</taxon>
        <taxon>Spiralia</taxon>
        <taxon>Lophotrochozoa</taxon>
        <taxon>Brachiopoda</taxon>
        <taxon>Linguliformea</taxon>
        <taxon>Lingulata</taxon>
        <taxon>Lingulida</taxon>
        <taxon>Linguloidea</taxon>
        <taxon>Lingulidae</taxon>
        <taxon>Lingula</taxon>
    </lineage>
</organism>
<feature type="chain" id="PRO_5010197160" evidence="2">
    <location>
        <begin position="21"/>
        <end position="228"/>
    </location>
</feature>
<keyword evidence="4" id="KW-0648">Protein biosynthesis</keyword>
<reference evidence="4" key="1">
    <citation type="submission" date="2025-08" db="UniProtKB">
        <authorList>
            <consortium name="RefSeq"/>
        </authorList>
    </citation>
    <scope>IDENTIFICATION</scope>
    <source>
        <tissue evidence="4">Gonads</tissue>
    </source>
</reference>
<dbReference type="Proteomes" id="UP000085678">
    <property type="component" value="Unplaced"/>
</dbReference>
<accession>A0A1S3KAS8</accession>
<evidence type="ECO:0000313" key="3">
    <source>
        <dbReference type="Proteomes" id="UP000085678"/>
    </source>
</evidence>
<dbReference type="RefSeq" id="XP_013419730.1">
    <property type="nucleotide sequence ID" value="XM_013564276.2"/>
</dbReference>
<proteinExistence type="predicted"/>
<name>A0A1S3KAS8_LINAN</name>
<dbReference type="GeneID" id="106180317"/>
<dbReference type="KEGG" id="lak:106180317"/>
<evidence type="ECO:0000256" key="1">
    <source>
        <dbReference type="SAM" id="MobiDB-lite"/>
    </source>
</evidence>
<dbReference type="InParanoid" id="A0A1S3KAS8"/>
<feature type="compositionally biased region" description="Acidic residues" evidence="1">
    <location>
        <begin position="51"/>
        <end position="71"/>
    </location>
</feature>
<gene>
    <name evidence="4" type="primary">LOC106180317</name>
</gene>